<proteinExistence type="predicted"/>
<name>A0ABR7QR86_9FLAO</name>
<keyword evidence="2" id="KW-1185">Reference proteome</keyword>
<sequence length="413" mass="45407">MPFFFLFSFNLQSQQLKVGAAKRIITPDPLISVSGGIGTPKTATEKKGELYVRAMVLEKGEEKIAIVNIDNLGWPAALGNKARKLIKNIPFNNILIGATHTHSAPDAYAFPDEKGNFAADLKYLDWCVIQIADAVNEASKNLEPAKLKIAVGEAKGKIAYNYYAPELYDPRCGIIQALGTKGKNKDLPIVTLVNYAIHPEVIGSDRGILSPDLIGPLCDRIETKVGGMALFMNSAQGGMVTADNRLDNKAEANDWEECKRIGNLLADEALRILSTADIQENPELYCTSKQAEFPIDSEMMRYIINNSPLKMGDSDSVVSTTLNLVNIGSAQILTIPGEALPNIGYYLKRNMPTEHPFLFGLTNDAFGYILTKEDFNSFKKYQYVSRTSLGEKTGEILINNLLNLINNSPKPKK</sequence>
<protein>
    <recommendedName>
        <fullName evidence="3">Neutral/alkaline non-lysosomal ceramidase N-terminal domain-containing protein</fullName>
    </recommendedName>
</protein>
<evidence type="ECO:0000313" key="1">
    <source>
        <dbReference type="EMBL" id="MBC8769711.1"/>
    </source>
</evidence>
<evidence type="ECO:0000313" key="2">
    <source>
        <dbReference type="Proteomes" id="UP000618952"/>
    </source>
</evidence>
<reference evidence="1 2" key="1">
    <citation type="submission" date="2020-08" db="EMBL/GenBank/DDBJ databases">
        <title>Arenibacter gaetbuli sp. nov., isolated from a sand dune.</title>
        <authorList>
            <person name="Park S."/>
            <person name="Yoon J.-H."/>
        </authorList>
    </citation>
    <scope>NUCLEOTIDE SEQUENCE [LARGE SCALE GENOMIC DNA]</scope>
    <source>
        <strain evidence="1 2">BSSL-BM3</strain>
    </source>
</reference>
<evidence type="ECO:0008006" key="3">
    <source>
        <dbReference type="Google" id="ProtNLM"/>
    </source>
</evidence>
<comment type="caution">
    <text evidence="1">The sequence shown here is derived from an EMBL/GenBank/DDBJ whole genome shotgun (WGS) entry which is preliminary data.</text>
</comment>
<organism evidence="1 2">
    <name type="scientific">Arenibacter arenosicollis</name>
    <dbReference type="NCBI Taxonomy" id="2762274"/>
    <lineage>
        <taxon>Bacteria</taxon>
        <taxon>Pseudomonadati</taxon>
        <taxon>Bacteroidota</taxon>
        <taxon>Flavobacteriia</taxon>
        <taxon>Flavobacteriales</taxon>
        <taxon>Flavobacteriaceae</taxon>
        <taxon>Arenibacter</taxon>
    </lineage>
</organism>
<dbReference type="EMBL" id="JACLHY010000021">
    <property type="protein sequence ID" value="MBC8769711.1"/>
    <property type="molecule type" value="Genomic_DNA"/>
</dbReference>
<accession>A0ABR7QR86</accession>
<dbReference type="Proteomes" id="UP000618952">
    <property type="component" value="Unassembled WGS sequence"/>
</dbReference>
<gene>
    <name evidence="1" type="ORF">H4O18_17055</name>
</gene>